<feature type="domain" description="Metallo-beta-lactamase" evidence="6">
    <location>
        <begin position="42"/>
        <end position="99"/>
    </location>
</feature>
<evidence type="ECO:0000256" key="2">
    <source>
        <dbReference type="ARBA" id="ARBA00007749"/>
    </source>
</evidence>
<gene>
    <name evidence="7" type="ORF">HYN86_12345</name>
</gene>
<dbReference type="KEGG" id="ffl:HYN86_12345"/>
<dbReference type="Gene3D" id="3.60.15.10">
    <property type="entry name" value="Ribonuclease Z/Hydroxyacylglutathione hydrolase-like"/>
    <property type="match status" value="1"/>
</dbReference>
<keyword evidence="3" id="KW-0479">Metal-binding</keyword>
<dbReference type="Pfam" id="PF00753">
    <property type="entry name" value="Lactamase_B"/>
    <property type="match status" value="1"/>
</dbReference>
<keyword evidence="8" id="KW-1185">Reference proteome</keyword>
<dbReference type="EMBL" id="CP030261">
    <property type="protein sequence ID" value="AXB57338.1"/>
    <property type="molecule type" value="Genomic_DNA"/>
</dbReference>
<dbReference type="GO" id="GO:0016787">
    <property type="term" value="F:hydrolase activity"/>
    <property type="evidence" value="ECO:0007669"/>
    <property type="project" value="UniProtKB-KW"/>
</dbReference>
<dbReference type="PANTHER" id="PTHR42978">
    <property type="entry name" value="QUORUM-QUENCHING LACTONASE YTNP-RELATED-RELATED"/>
    <property type="match status" value="1"/>
</dbReference>
<organism evidence="7 8">
    <name type="scientific">Flavobacterium fluviale</name>
    <dbReference type="NCBI Taxonomy" id="2249356"/>
    <lineage>
        <taxon>Bacteria</taxon>
        <taxon>Pseudomonadati</taxon>
        <taxon>Bacteroidota</taxon>
        <taxon>Flavobacteriia</taxon>
        <taxon>Flavobacteriales</taxon>
        <taxon>Flavobacteriaceae</taxon>
        <taxon>Flavobacterium</taxon>
    </lineage>
</organism>
<evidence type="ECO:0000256" key="4">
    <source>
        <dbReference type="ARBA" id="ARBA00022801"/>
    </source>
</evidence>
<evidence type="ECO:0000256" key="3">
    <source>
        <dbReference type="ARBA" id="ARBA00022723"/>
    </source>
</evidence>
<evidence type="ECO:0000259" key="6">
    <source>
        <dbReference type="Pfam" id="PF00753"/>
    </source>
</evidence>
<protein>
    <recommendedName>
        <fullName evidence="6">Metallo-beta-lactamase domain-containing protein</fullName>
    </recommendedName>
</protein>
<dbReference type="InterPro" id="IPR001279">
    <property type="entry name" value="Metallo-B-lactamas"/>
</dbReference>
<evidence type="ECO:0000256" key="1">
    <source>
        <dbReference type="ARBA" id="ARBA00001947"/>
    </source>
</evidence>
<dbReference type="Proteomes" id="UP000251561">
    <property type="component" value="Chromosome"/>
</dbReference>
<dbReference type="GO" id="GO:0046872">
    <property type="term" value="F:metal ion binding"/>
    <property type="evidence" value="ECO:0007669"/>
    <property type="project" value="UniProtKB-KW"/>
</dbReference>
<keyword evidence="4" id="KW-0378">Hydrolase</keyword>
<dbReference type="InterPro" id="IPR051013">
    <property type="entry name" value="MBL_superfamily_lactonases"/>
</dbReference>
<sequence length="124" mass="13713">MEIIALQHGVYCVDSNKNFKFVSENADAQISDLGLMMQVCPFLIQTNRDLILFDGGLSDEQGNFPLILKLIKNAGFSAQNVSKILISPLHKDHIGGLAYGNGSEFSCTFPNAEIYLQNRELDFA</sequence>
<dbReference type="InterPro" id="IPR036866">
    <property type="entry name" value="RibonucZ/Hydroxyglut_hydro"/>
</dbReference>
<dbReference type="PANTHER" id="PTHR42978:SF2">
    <property type="entry name" value="102 KBASES UNSTABLE REGION: FROM 1 TO 119443"/>
    <property type="match status" value="1"/>
</dbReference>
<dbReference type="OrthoDB" id="9802897at2"/>
<evidence type="ECO:0000256" key="5">
    <source>
        <dbReference type="ARBA" id="ARBA00022833"/>
    </source>
</evidence>
<dbReference type="AlphaFoldDB" id="A0A344LTU6"/>
<proteinExistence type="inferred from homology"/>
<comment type="cofactor">
    <cofactor evidence="1">
        <name>Zn(2+)</name>
        <dbReference type="ChEBI" id="CHEBI:29105"/>
    </cofactor>
</comment>
<name>A0A344LTU6_9FLAO</name>
<keyword evidence="5" id="KW-0862">Zinc</keyword>
<dbReference type="RefSeq" id="WP_113678300.1">
    <property type="nucleotide sequence ID" value="NZ_CP030261.1"/>
</dbReference>
<comment type="similarity">
    <text evidence="2">Belongs to the metallo-beta-lactamase superfamily.</text>
</comment>
<dbReference type="SUPFAM" id="SSF56281">
    <property type="entry name" value="Metallo-hydrolase/oxidoreductase"/>
    <property type="match status" value="1"/>
</dbReference>
<evidence type="ECO:0000313" key="8">
    <source>
        <dbReference type="Proteomes" id="UP000251561"/>
    </source>
</evidence>
<accession>A0A344LTU6</accession>
<reference evidence="7 8" key="1">
    <citation type="submission" date="2018-06" db="EMBL/GenBank/DDBJ databases">
        <title>Genome sequencing of Flavobacterium.</title>
        <authorList>
            <person name="Baek M.-G."/>
            <person name="Yi H."/>
        </authorList>
    </citation>
    <scope>NUCLEOTIDE SEQUENCE [LARGE SCALE GENOMIC DNA]</scope>
    <source>
        <strain evidence="7 8">HYN0086</strain>
    </source>
</reference>
<evidence type="ECO:0000313" key="7">
    <source>
        <dbReference type="EMBL" id="AXB57338.1"/>
    </source>
</evidence>